<evidence type="ECO:0000256" key="2">
    <source>
        <dbReference type="ARBA" id="ARBA00022603"/>
    </source>
</evidence>
<keyword evidence="3" id="KW-0808">Transferase</keyword>
<dbReference type="InterPro" id="IPR050953">
    <property type="entry name" value="N4_N6_ade-DNA_methylase"/>
</dbReference>
<dbReference type="PANTHER" id="PTHR33841">
    <property type="entry name" value="DNA METHYLTRANSFERASE YEEA-RELATED"/>
    <property type="match status" value="1"/>
</dbReference>
<evidence type="ECO:0000256" key="5">
    <source>
        <dbReference type="ARBA" id="ARBA00047942"/>
    </source>
</evidence>
<reference evidence="8" key="1">
    <citation type="submission" date="2015-07" db="EMBL/GenBank/DDBJ databases">
        <authorList>
            <person name="Urmite Genomes"/>
        </authorList>
    </citation>
    <scope>NUCLEOTIDE SEQUENCE [LARGE SCALE GENOMIC DNA]</scope>
    <source>
        <strain evidence="8">type strain: ATCC 49404</strain>
    </source>
</reference>
<evidence type="ECO:0000256" key="3">
    <source>
        <dbReference type="ARBA" id="ARBA00022679"/>
    </source>
</evidence>
<gene>
    <name evidence="7" type="ORF">BN2156_03826</name>
</gene>
<dbReference type="GO" id="GO:0032259">
    <property type="term" value="P:methylation"/>
    <property type="evidence" value="ECO:0007669"/>
    <property type="project" value="UniProtKB-KW"/>
</dbReference>
<dbReference type="RefSeq" id="WP_235625411.1">
    <property type="nucleotide sequence ID" value="NZ_CWKH01000002.1"/>
</dbReference>
<protein>
    <recommendedName>
        <fullName evidence="1">site-specific DNA-methyltransferase (adenine-specific)</fullName>
        <ecNumber evidence="1">2.1.1.72</ecNumber>
    </recommendedName>
</protein>
<dbReference type="EC" id="2.1.1.72" evidence="1"/>
<accession>A0A0H5RTU7</accession>
<organism evidence="7 8">
    <name type="scientific">Mycolicibacterium neworleansense</name>
    <dbReference type="NCBI Taxonomy" id="146018"/>
    <lineage>
        <taxon>Bacteria</taxon>
        <taxon>Bacillati</taxon>
        <taxon>Actinomycetota</taxon>
        <taxon>Actinomycetes</taxon>
        <taxon>Mycobacteriales</taxon>
        <taxon>Mycobacteriaceae</taxon>
        <taxon>Mycolicibacterium</taxon>
    </lineage>
</organism>
<dbReference type="SUPFAM" id="SSF53335">
    <property type="entry name" value="S-adenosyl-L-methionine-dependent methyltransferases"/>
    <property type="match status" value="1"/>
</dbReference>
<evidence type="ECO:0000256" key="4">
    <source>
        <dbReference type="ARBA" id="ARBA00022691"/>
    </source>
</evidence>
<evidence type="ECO:0000313" key="8">
    <source>
        <dbReference type="Proteomes" id="UP000199147"/>
    </source>
</evidence>
<keyword evidence="2 7" id="KW-0489">Methyltransferase</keyword>
<evidence type="ECO:0000256" key="1">
    <source>
        <dbReference type="ARBA" id="ARBA00011900"/>
    </source>
</evidence>
<dbReference type="GO" id="GO:0006304">
    <property type="term" value="P:DNA modification"/>
    <property type="evidence" value="ECO:0007669"/>
    <property type="project" value="InterPro"/>
</dbReference>
<dbReference type="InterPro" id="IPR011639">
    <property type="entry name" value="MethylTrfase_TaqI-like_dom"/>
</dbReference>
<dbReference type="Pfam" id="PF07669">
    <property type="entry name" value="Eco57I"/>
    <property type="match status" value="1"/>
</dbReference>
<dbReference type="InterPro" id="IPR029063">
    <property type="entry name" value="SAM-dependent_MTases_sf"/>
</dbReference>
<keyword evidence="8" id="KW-1185">Reference proteome</keyword>
<dbReference type="PANTHER" id="PTHR33841:SF1">
    <property type="entry name" value="DNA METHYLTRANSFERASE A"/>
    <property type="match status" value="1"/>
</dbReference>
<dbReference type="Gene3D" id="3.40.50.150">
    <property type="entry name" value="Vaccinia Virus protein VP39"/>
    <property type="match status" value="2"/>
</dbReference>
<sequence length="1329" mass="146728">MTDAFVGVRVQGGLMPAGALTRIATGDMDGSAPADYHLAGGESVRDAANRVWAYMRGVWTRFQDELGDDAATGLTRDRFLLPLLNQLDYGRVPPAPVGGLAVDADPDKRYPISHLWGDAIAIHLLGAGVDLDKRSAGTAGAAKSAPQSMVQEYLNRADTHLWSILSNGRTLRLLRDSTSLTGSAYIEFDLDAIFSGELFSDFLLLFRMCHQSRLVSLDAEIGQASCWMERWREAAAQTGTRMLDQLRDGVVAALETLGNGFLTHPDNQHLRERIGSGELAVSDFHHALLRVVYRLLFTFVAEDRGVLHTADAEPGARERYARFFSTDRLRDVARRRLGDRHTDRWQAQVLVWRGLASPDGMPELGLPALGGLFENGPLDFALDCRIRNADFLSAVRSMSVVKGKSDRLWKADYRNLDAEELGSIYESLLEFHPVWNPVERSYSLLEAAGNERKGTGSYYTPTSLVECLLDSALEPVLDRAAAATDPEEALLAITVCDPACGSGHFLVAAARRIAKCLAAHRSGESEPPPKQVRAALRDVVDRCVYGVDVNPLAAELAKVSLWLEAVEPGRPLAFLDAQVKFGNALIGATPAVLADGIPNEAFAAIEGDDKKTAASLERRNKLERDQPLQDDLFGGVTSPALSNSTLATQMRAVLGVSALSLADVAVQRQRLASYSESREYQHQKLIADTWCAAFVWPKTPDAPTAVTERQFRDLLGDPDALKPEQRDEVQRLTAEYRFFHWHLEFPHIFSTQGSGDLHSVAGWGGGFTAICANPPWDKVDFEDKKYFDSVNPEIANTTGTARKAKIEQWILANSAAGARYRAARRKVKGTLHFAKRSGVFPEMAKPVKGVNSIQLDHLFAEQMTSITHPQGHFGALIPTTIANGAGAQHLFKSLVDRAAISAIFDFENAEELFKIHRSYNFCMIAASGRGAREPSMRLAFGLRNVKQLTGNRIFELTPEEIQLLNPNTGTLPTFQTRRDADITLGIYRRVPVLVVDDDPTGNPWQITTKRLYDMTDDSHLFRTRAVLEDEGWTLNGNVFELDGKRMLPLYEGKMAHHYDHRWATFSDPDSEEPRELTLSEKSDPDYVALPRYWVPEFDVLTGKVDRRGLPAYDKGVSARLAEVQWGRGWLLGWRDVCRATDERTAIAGFIPRAGAGHTEPLLFSEMSPTLTASLVAALTSFPVDFACRQKIGGIHLAVMTLKQLPLVSVGVAQAHAGFIVPRVAELACTATDMADLAVDLGYDGPLAWDEDRRATLRAELDAYMFILYGVAREDVEYIMDSFRTESGGLKNNEIAKYGRYRSKEMILEKFDRLSAAGLSIDNPVETAEL</sequence>
<dbReference type="GO" id="GO:0009007">
    <property type="term" value="F:site-specific DNA-methyltransferase (adenine-specific) activity"/>
    <property type="evidence" value="ECO:0007669"/>
    <property type="project" value="UniProtKB-EC"/>
</dbReference>
<name>A0A0H5RTU7_9MYCO</name>
<dbReference type="STRING" id="146018.BN2156_03826"/>
<dbReference type="REBASE" id="133258">
    <property type="entry name" value="Mne49404ORF3826P"/>
</dbReference>
<keyword evidence="4" id="KW-0949">S-adenosyl-L-methionine</keyword>
<feature type="domain" description="Type II methyltransferase M.TaqI-like" evidence="6">
    <location>
        <begin position="543"/>
        <end position="789"/>
    </location>
</feature>
<dbReference type="Proteomes" id="UP000199147">
    <property type="component" value="Unassembled WGS sequence"/>
</dbReference>
<proteinExistence type="predicted"/>
<evidence type="ECO:0000259" key="6">
    <source>
        <dbReference type="Pfam" id="PF07669"/>
    </source>
</evidence>
<dbReference type="EMBL" id="CWKH01000002">
    <property type="protein sequence ID" value="CRZ16947.1"/>
    <property type="molecule type" value="Genomic_DNA"/>
</dbReference>
<dbReference type="PRINTS" id="PR00507">
    <property type="entry name" value="N12N6MTFRASE"/>
</dbReference>
<evidence type="ECO:0000313" key="7">
    <source>
        <dbReference type="EMBL" id="CRZ16947.1"/>
    </source>
</evidence>
<comment type="catalytic activity">
    <reaction evidence="5">
        <text>a 2'-deoxyadenosine in DNA + S-adenosyl-L-methionine = an N(6)-methyl-2'-deoxyadenosine in DNA + S-adenosyl-L-homocysteine + H(+)</text>
        <dbReference type="Rhea" id="RHEA:15197"/>
        <dbReference type="Rhea" id="RHEA-COMP:12418"/>
        <dbReference type="Rhea" id="RHEA-COMP:12419"/>
        <dbReference type="ChEBI" id="CHEBI:15378"/>
        <dbReference type="ChEBI" id="CHEBI:57856"/>
        <dbReference type="ChEBI" id="CHEBI:59789"/>
        <dbReference type="ChEBI" id="CHEBI:90615"/>
        <dbReference type="ChEBI" id="CHEBI:90616"/>
        <dbReference type="EC" id="2.1.1.72"/>
    </reaction>
</comment>